<organism evidence="2 3">
    <name type="scientific">Dacryopinax primogenitus (strain DJM 731)</name>
    <name type="common">Brown rot fungus</name>
    <dbReference type="NCBI Taxonomy" id="1858805"/>
    <lineage>
        <taxon>Eukaryota</taxon>
        <taxon>Fungi</taxon>
        <taxon>Dikarya</taxon>
        <taxon>Basidiomycota</taxon>
        <taxon>Agaricomycotina</taxon>
        <taxon>Dacrymycetes</taxon>
        <taxon>Dacrymycetales</taxon>
        <taxon>Dacrymycetaceae</taxon>
        <taxon>Dacryopinax</taxon>
    </lineage>
</organism>
<dbReference type="OrthoDB" id="10455372at2759"/>
<feature type="region of interest" description="Disordered" evidence="1">
    <location>
        <begin position="64"/>
        <end position="95"/>
    </location>
</feature>
<name>M5FYF6_DACPD</name>
<accession>M5FYF6</accession>
<evidence type="ECO:0000313" key="3">
    <source>
        <dbReference type="Proteomes" id="UP000030653"/>
    </source>
</evidence>
<evidence type="ECO:0000313" key="2">
    <source>
        <dbReference type="EMBL" id="EJU00885.1"/>
    </source>
</evidence>
<protein>
    <submittedName>
        <fullName evidence="2">Uncharacterized protein</fullName>
    </submittedName>
</protein>
<proteinExistence type="predicted"/>
<dbReference type="HOGENOM" id="CLU_1045928_0_0_1"/>
<dbReference type="Proteomes" id="UP000030653">
    <property type="component" value="Unassembled WGS sequence"/>
</dbReference>
<reference evidence="2 3" key="1">
    <citation type="journal article" date="2012" name="Science">
        <title>The Paleozoic origin of enzymatic lignin decomposition reconstructed from 31 fungal genomes.</title>
        <authorList>
            <person name="Floudas D."/>
            <person name="Binder M."/>
            <person name="Riley R."/>
            <person name="Barry K."/>
            <person name="Blanchette R.A."/>
            <person name="Henrissat B."/>
            <person name="Martinez A.T."/>
            <person name="Otillar R."/>
            <person name="Spatafora J.W."/>
            <person name="Yadav J.S."/>
            <person name="Aerts A."/>
            <person name="Benoit I."/>
            <person name="Boyd A."/>
            <person name="Carlson A."/>
            <person name="Copeland A."/>
            <person name="Coutinho P.M."/>
            <person name="de Vries R.P."/>
            <person name="Ferreira P."/>
            <person name="Findley K."/>
            <person name="Foster B."/>
            <person name="Gaskell J."/>
            <person name="Glotzer D."/>
            <person name="Gorecki P."/>
            <person name="Heitman J."/>
            <person name="Hesse C."/>
            <person name="Hori C."/>
            <person name="Igarashi K."/>
            <person name="Jurgens J.A."/>
            <person name="Kallen N."/>
            <person name="Kersten P."/>
            <person name="Kohler A."/>
            <person name="Kuees U."/>
            <person name="Kumar T.K.A."/>
            <person name="Kuo A."/>
            <person name="LaButti K."/>
            <person name="Larrondo L.F."/>
            <person name="Lindquist E."/>
            <person name="Ling A."/>
            <person name="Lombard V."/>
            <person name="Lucas S."/>
            <person name="Lundell T."/>
            <person name="Martin R."/>
            <person name="McLaughlin D.J."/>
            <person name="Morgenstern I."/>
            <person name="Morin E."/>
            <person name="Murat C."/>
            <person name="Nagy L.G."/>
            <person name="Nolan M."/>
            <person name="Ohm R.A."/>
            <person name="Patyshakuliyeva A."/>
            <person name="Rokas A."/>
            <person name="Ruiz-Duenas F.J."/>
            <person name="Sabat G."/>
            <person name="Salamov A."/>
            <person name="Samejima M."/>
            <person name="Schmutz J."/>
            <person name="Slot J.C."/>
            <person name="St John F."/>
            <person name="Stenlid J."/>
            <person name="Sun H."/>
            <person name="Sun S."/>
            <person name="Syed K."/>
            <person name="Tsang A."/>
            <person name="Wiebenga A."/>
            <person name="Young D."/>
            <person name="Pisabarro A."/>
            <person name="Eastwood D.C."/>
            <person name="Martin F."/>
            <person name="Cullen D."/>
            <person name="Grigoriev I.V."/>
            <person name="Hibbett D.S."/>
        </authorList>
    </citation>
    <scope>NUCLEOTIDE SEQUENCE [LARGE SCALE GENOMIC DNA]</scope>
    <source>
        <strain evidence="2 3">DJM-731 SS1</strain>
    </source>
</reference>
<dbReference type="AlphaFoldDB" id="M5FYF6"/>
<keyword evidence="3" id="KW-1185">Reference proteome</keyword>
<dbReference type="GeneID" id="63687998"/>
<dbReference type="RefSeq" id="XP_040627782.1">
    <property type="nucleotide sequence ID" value="XM_040772936.1"/>
</dbReference>
<dbReference type="EMBL" id="JH795865">
    <property type="protein sequence ID" value="EJU00885.1"/>
    <property type="molecule type" value="Genomic_DNA"/>
</dbReference>
<gene>
    <name evidence="2" type="ORF">DACRYDRAFT_22744</name>
</gene>
<evidence type="ECO:0000256" key="1">
    <source>
        <dbReference type="SAM" id="MobiDB-lite"/>
    </source>
</evidence>
<feature type="compositionally biased region" description="Low complexity" evidence="1">
    <location>
        <begin position="83"/>
        <end position="93"/>
    </location>
</feature>
<sequence length="266" mass="29698">MDATTKVNPPPRPFAYVNMSEIHVPYVHYSDDPRDPDLQMPEDLLVFVYRLACRTAKTCRRQYEALSRKEKSPLASPPPTPISPRSSMSSYFPDTPPPPVEDARFLLFSPSPLNTLLIPSHDTPAPQTRYAISRAVHEPNRGWLSSVLRGTMIGRVENRAGSTKGRVLYGGRELPLKKCVLHEDAHSLQFHAPELHPAKFTWRRDPASSHFKCVIQRSAQQLPCLGATLSPPAQGADQPTLTVSSHFTDCMDLILLTMLVVENCAH</sequence>